<dbReference type="WBParaSite" id="ALUE_0001753701-mRNA-1">
    <property type="protein sequence ID" value="ALUE_0001753701-mRNA-1"/>
    <property type="gene ID" value="ALUE_0001753701"/>
</dbReference>
<name>A0A0M3IGS2_ASCLU</name>
<sequence length="68" mass="7601">MHCADRNPKSMNYSDKEYAERLETTSYGATRYAQNDGSPSIVTNLRNYGLPGVHAGNAFEDGRWAMTL</sequence>
<reference evidence="2" key="1">
    <citation type="submission" date="2017-02" db="UniProtKB">
        <authorList>
            <consortium name="WormBaseParasite"/>
        </authorList>
    </citation>
    <scope>IDENTIFICATION</scope>
</reference>
<organism evidence="1 2">
    <name type="scientific">Ascaris lumbricoides</name>
    <name type="common">Giant roundworm</name>
    <dbReference type="NCBI Taxonomy" id="6252"/>
    <lineage>
        <taxon>Eukaryota</taxon>
        <taxon>Metazoa</taxon>
        <taxon>Ecdysozoa</taxon>
        <taxon>Nematoda</taxon>
        <taxon>Chromadorea</taxon>
        <taxon>Rhabditida</taxon>
        <taxon>Spirurina</taxon>
        <taxon>Ascaridomorpha</taxon>
        <taxon>Ascaridoidea</taxon>
        <taxon>Ascarididae</taxon>
        <taxon>Ascaris</taxon>
    </lineage>
</organism>
<keyword evidence="1" id="KW-1185">Reference proteome</keyword>
<evidence type="ECO:0000313" key="1">
    <source>
        <dbReference type="Proteomes" id="UP000036681"/>
    </source>
</evidence>
<evidence type="ECO:0000313" key="2">
    <source>
        <dbReference type="WBParaSite" id="ALUE_0001753701-mRNA-1"/>
    </source>
</evidence>
<proteinExistence type="predicted"/>
<dbReference type="Proteomes" id="UP000036681">
    <property type="component" value="Unplaced"/>
</dbReference>
<dbReference type="AlphaFoldDB" id="A0A0M3IGS2"/>
<accession>A0A0M3IGS2</accession>
<protein>
    <submittedName>
        <fullName evidence="2">SCP domain-containing protein</fullName>
    </submittedName>
</protein>